<name>A0A6A6R3H6_9PEZI</name>
<proteinExistence type="predicted"/>
<organism evidence="2 3">
    <name type="scientific">Lophium mytilinum</name>
    <dbReference type="NCBI Taxonomy" id="390894"/>
    <lineage>
        <taxon>Eukaryota</taxon>
        <taxon>Fungi</taxon>
        <taxon>Dikarya</taxon>
        <taxon>Ascomycota</taxon>
        <taxon>Pezizomycotina</taxon>
        <taxon>Dothideomycetes</taxon>
        <taxon>Pleosporomycetidae</taxon>
        <taxon>Mytilinidiales</taxon>
        <taxon>Mytilinidiaceae</taxon>
        <taxon>Lophium</taxon>
    </lineage>
</organism>
<reference evidence="2" key="1">
    <citation type="journal article" date="2020" name="Stud. Mycol.">
        <title>101 Dothideomycetes genomes: a test case for predicting lifestyles and emergence of pathogens.</title>
        <authorList>
            <person name="Haridas S."/>
            <person name="Albert R."/>
            <person name="Binder M."/>
            <person name="Bloem J."/>
            <person name="Labutti K."/>
            <person name="Salamov A."/>
            <person name="Andreopoulos B."/>
            <person name="Baker S."/>
            <person name="Barry K."/>
            <person name="Bills G."/>
            <person name="Bluhm B."/>
            <person name="Cannon C."/>
            <person name="Castanera R."/>
            <person name="Culley D."/>
            <person name="Daum C."/>
            <person name="Ezra D."/>
            <person name="Gonzalez J."/>
            <person name="Henrissat B."/>
            <person name="Kuo A."/>
            <person name="Liang C."/>
            <person name="Lipzen A."/>
            <person name="Lutzoni F."/>
            <person name="Magnuson J."/>
            <person name="Mondo S."/>
            <person name="Nolan M."/>
            <person name="Ohm R."/>
            <person name="Pangilinan J."/>
            <person name="Park H.-J."/>
            <person name="Ramirez L."/>
            <person name="Alfaro M."/>
            <person name="Sun H."/>
            <person name="Tritt A."/>
            <person name="Yoshinaga Y."/>
            <person name="Zwiers L.-H."/>
            <person name="Turgeon B."/>
            <person name="Goodwin S."/>
            <person name="Spatafora J."/>
            <person name="Crous P."/>
            <person name="Grigoriev I."/>
        </authorList>
    </citation>
    <scope>NUCLEOTIDE SEQUENCE</scope>
    <source>
        <strain evidence="2">CBS 269.34</strain>
    </source>
</reference>
<evidence type="ECO:0000256" key="1">
    <source>
        <dbReference type="SAM" id="MobiDB-lite"/>
    </source>
</evidence>
<accession>A0A6A6R3H6</accession>
<feature type="compositionally biased region" description="Low complexity" evidence="1">
    <location>
        <begin position="120"/>
        <end position="133"/>
    </location>
</feature>
<keyword evidence="3" id="KW-1185">Reference proteome</keyword>
<evidence type="ECO:0000313" key="3">
    <source>
        <dbReference type="Proteomes" id="UP000799750"/>
    </source>
</evidence>
<feature type="compositionally biased region" description="Basic and acidic residues" evidence="1">
    <location>
        <begin position="58"/>
        <end position="72"/>
    </location>
</feature>
<feature type="region of interest" description="Disordered" evidence="1">
    <location>
        <begin position="58"/>
        <end position="152"/>
    </location>
</feature>
<protein>
    <submittedName>
        <fullName evidence="2">Uncharacterized protein</fullName>
    </submittedName>
</protein>
<gene>
    <name evidence="2" type="ORF">BU16DRAFT_266120</name>
</gene>
<evidence type="ECO:0000313" key="2">
    <source>
        <dbReference type="EMBL" id="KAF2499285.1"/>
    </source>
</evidence>
<feature type="compositionally biased region" description="Polar residues" evidence="1">
    <location>
        <begin position="76"/>
        <end position="91"/>
    </location>
</feature>
<feature type="compositionally biased region" description="Pro residues" evidence="1">
    <location>
        <begin position="143"/>
        <end position="152"/>
    </location>
</feature>
<dbReference type="AlphaFoldDB" id="A0A6A6R3H6"/>
<dbReference type="Proteomes" id="UP000799750">
    <property type="component" value="Unassembled WGS sequence"/>
</dbReference>
<dbReference type="PROSITE" id="PS51257">
    <property type="entry name" value="PROKAR_LIPOPROTEIN"/>
    <property type="match status" value="1"/>
</dbReference>
<sequence length="152" mass="16659">MKQDALMQHTSGNILVCSCGPTSLHGVNAHREREGERDRLGKVVRFNFSSLITRAIGEERRRGSLLPEERAASRSLAATNSRESDLQNQACLENPRSLSRRIEPANFNKASKVPPPLRPPSSNSTSPKSCSQPANPHYSLSPPSRPPPSLPK</sequence>
<dbReference type="EMBL" id="MU004184">
    <property type="protein sequence ID" value="KAF2499285.1"/>
    <property type="molecule type" value="Genomic_DNA"/>
</dbReference>